<evidence type="ECO:0000256" key="3">
    <source>
        <dbReference type="ARBA" id="ARBA00022514"/>
    </source>
</evidence>
<dbReference type="InterPro" id="IPR008983">
    <property type="entry name" value="Tumour_necrosis_fac-like_dom"/>
</dbReference>
<dbReference type="PANTHER" id="PTHR11471:SF57">
    <property type="entry name" value="CD154"/>
    <property type="match status" value="1"/>
</dbReference>
<evidence type="ECO:0000256" key="4">
    <source>
        <dbReference type="ARBA" id="ARBA00023136"/>
    </source>
</evidence>
<evidence type="ECO:0000313" key="9">
    <source>
        <dbReference type="Proteomes" id="UP001152803"/>
    </source>
</evidence>
<keyword evidence="3" id="KW-0202">Cytokine</keyword>
<keyword evidence="6" id="KW-1133">Transmembrane helix</keyword>
<dbReference type="Proteomes" id="UP001152803">
    <property type="component" value="Unassembled WGS sequence"/>
</dbReference>
<dbReference type="InterPro" id="IPR006052">
    <property type="entry name" value="TNF_dom"/>
</dbReference>
<feature type="transmembrane region" description="Helical" evidence="6">
    <location>
        <begin position="32"/>
        <end position="54"/>
    </location>
</feature>
<dbReference type="GO" id="GO:0006955">
    <property type="term" value="P:immune response"/>
    <property type="evidence" value="ECO:0007669"/>
    <property type="project" value="InterPro"/>
</dbReference>
<dbReference type="SUPFAM" id="SSF49842">
    <property type="entry name" value="TNF-like"/>
    <property type="match status" value="1"/>
</dbReference>
<evidence type="ECO:0000256" key="2">
    <source>
        <dbReference type="ARBA" id="ARBA00008670"/>
    </source>
</evidence>
<comment type="subcellular location">
    <subcellularLocation>
        <location evidence="1">Membrane</location>
    </subcellularLocation>
</comment>
<keyword evidence="4 6" id="KW-0472">Membrane</keyword>
<dbReference type="GO" id="GO:0016020">
    <property type="term" value="C:membrane"/>
    <property type="evidence" value="ECO:0007669"/>
    <property type="project" value="UniProtKB-SubCell"/>
</dbReference>
<dbReference type="Pfam" id="PF00229">
    <property type="entry name" value="TNF"/>
    <property type="match status" value="1"/>
</dbReference>
<evidence type="ECO:0000256" key="5">
    <source>
        <dbReference type="SAM" id="MobiDB-lite"/>
    </source>
</evidence>
<dbReference type="GO" id="GO:0005164">
    <property type="term" value="F:tumor necrosis factor receptor binding"/>
    <property type="evidence" value="ECO:0007669"/>
    <property type="project" value="InterPro"/>
</dbReference>
<evidence type="ECO:0000256" key="6">
    <source>
        <dbReference type="SAM" id="Phobius"/>
    </source>
</evidence>
<dbReference type="EMBL" id="JAFJMO010000003">
    <property type="protein sequence ID" value="KAJ8282801.1"/>
    <property type="molecule type" value="Genomic_DNA"/>
</dbReference>
<comment type="similarity">
    <text evidence="2">Belongs to the tumor necrosis factor family.</text>
</comment>
<dbReference type="GO" id="GO:0005125">
    <property type="term" value="F:cytokine activity"/>
    <property type="evidence" value="ECO:0007669"/>
    <property type="project" value="UniProtKB-KW"/>
</dbReference>
<accession>A0A9Q1DVX9</accession>
<evidence type="ECO:0000259" key="7">
    <source>
        <dbReference type="PROSITE" id="PS50049"/>
    </source>
</evidence>
<dbReference type="PROSITE" id="PS50049">
    <property type="entry name" value="THD_2"/>
    <property type="match status" value="1"/>
</dbReference>
<dbReference type="SMART" id="SM00207">
    <property type="entry name" value="TNF"/>
    <property type="match status" value="1"/>
</dbReference>
<protein>
    <recommendedName>
        <fullName evidence="7">THD domain-containing protein</fullName>
    </recommendedName>
</protein>
<feature type="domain" description="THD" evidence="7">
    <location>
        <begin position="131"/>
        <end position="264"/>
    </location>
</feature>
<gene>
    <name evidence="8" type="ORF">COCON_G00053200</name>
</gene>
<feature type="region of interest" description="Disordered" evidence="5">
    <location>
        <begin position="1"/>
        <end position="22"/>
    </location>
</feature>
<proteinExistence type="inferred from homology"/>
<dbReference type="OrthoDB" id="8667946at2759"/>
<dbReference type="PANTHER" id="PTHR11471">
    <property type="entry name" value="TUMOR NECROSIS FACTOR FAMILY MEMBER"/>
    <property type="match status" value="1"/>
</dbReference>
<feature type="compositionally biased region" description="Pro residues" evidence="5">
    <location>
        <begin position="9"/>
        <end position="22"/>
    </location>
</feature>
<keyword evidence="6" id="KW-0812">Transmembrane</keyword>
<evidence type="ECO:0000313" key="8">
    <source>
        <dbReference type="EMBL" id="KAJ8282801.1"/>
    </source>
</evidence>
<dbReference type="Gene3D" id="2.60.120.40">
    <property type="match status" value="1"/>
</dbReference>
<keyword evidence="9" id="KW-1185">Reference proteome</keyword>
<comment type="caution">
    <text evidence="8">The sequence shown here is derived from an EMBL/GenBank/DDBJ whole genome shotgun (WGS) entry which is preliminary data.</text>
</comment>
<evidence type="ECO:0000256" key="1">
    <source>
        <dbReference type="ARBA" id="ARBA00004370"/>
    </source>
</evidence>
<organism evidence="8 9">
    <name type="scientific">Conger conger</name>
    <name type="common">Conger eel</name>
    <name type="synonym">Muraena conger</name>
    <dbReference type="NCBI Taxonomy" id="82655"/>
    <lineage>
        <taxon>Eukaryota</taxon>
        <taxon>Metazoa</taxon>
        <taxon>Chordata</taxon>
        <taxon>Craniata</taxon>
        <taxon>Vertebrata</taxon>
        <taxon>Euteleostomi</taxon>
        <taxon>Actinopterygii</taxon>
        <taxon>Neopterygii</taxon>
        <taxon>Teleostei</taxon>
        <taxon>Anguilliformes</taxon>
        <taxon>Congridae</taxon>
        <taxon>Conger</taxon>
    </lineage>
</organism>
<name>A0A9Q1DVX9_CONCO</name>
<dbReference type="AlphaFoldDB" id="A0A9Q1DVX9"/>
<reference evidence="8" key="1">
    <citation type="journal article" date="2023" name="Science">
        <title>Genome structures resolve the early diversification of teleost fishes.</title>
        <authorList>
            <person name="Parey E."/>
            <person name="Louis A."/>
            <person name="Montfort J."/>
            <person name="Bouchez O."/>
            <person name="Roques C."/>
            <person name="Iampietro C."/>
            <person name="Lluch J."/>
            <person name="Castinel A."/>
            <person name="Donnadieu C."/>
            <person name="Desvignes T."/>
            <person name="Floi Bucao C."/>
            <person name="Jouanno E."/>
            <person name="Wen M."/>
            <person name="Mejri S."/>
            <person name="Dirks R."/>
            <person name="Jansen H."/>
            <person name="Henkel C."/>
            <person name="Chen W.J."/>
            <person name="Zahm M."/>
            <person name="Cabau C."/>
            <person name="Klopp C."/>
            <person name="Thompson A.W."/>
            <person name="Robinson-Rechavi M."/>
            <person name="Braasch I."/>
            <person name="Lecointre G."/>
            <person name="Bobe J."/>
            <person name="Postlethwait J.H."/>
            <person name="Berthelot C."/>
            <person name="Roest Crollius H."/>
            <person name="Guiguen Y."/>
        </authorList>
    </citation>
    <scope>NUCLEOTIDE SEQUENCE</scope>
    <source>
        <strain evidence="8">Concon-B</strain>
    </source>
</reference>
<sequence>MINTYHTSLPPPPIPPRHGVPQPAPGRTNLPVWLFLVILLLQMVLTFGGFVYLFRKNALMQNEFLNKNIDDIVVLRRLRECNDESLDSNSLLDCKQVLQEFMAVMSKISQTATGEKGAMLSGWVPFHDSLAVAHMVAQPPLSKILKWNSNLSLLKRVTYLSTAGALQIIEPGNYYIYSQVTFSKMHPKAPLAQSIVSSHSSGGQTEEKVLLRAFATLKSQNTQFTSFQGGVFRLKKDEQLYLNVTDENTISLEKSSTTFGLFML</sequence>
<dbReference type="GO" id="GO:0005615">
    <property type="term" value="C:extracellular space"/>
    <property type="evidence" value="ECO:0007669"/>
    <property type="project" value="UniProtKB-KW"/>
</dbReference>